<evidence type="ECO:0000313" key="4">
    <source>
        <dbReference type="Proteomes" id="UP000076727"/>
    </source>
</evidence>
<evidence type="ECO:0000313" key="2">
    <source>
        <dbReference type="EMBL" id="KZT63077.1"/>
    </source>
</evidence>
<sequence>MHGSTLGSRTTRIPCHSPESSLSRSDEHQSKRPTASGRGEALPEAQEQFNDLGLGRMSRGSQESDATECACQAFAKVSSGL</sequence>
<name>A0A165KFS8_9APHY</name>
<protein>
    <submittedName>
        <fullName evidence="2">Uncharacterized protein</fullName>
    </submittedName>
</protein>
<dbReference type="AlphaFoldDB" id="A0A165KFS8"/>
<dbReference type="Proteomes" id="UP000076727">
    <property type="component" value="Unassembled WGS sequence"/>
</dbReference>
<evidence type="ECO:0000256" key="1">
    <source>
        <dbReference type="SAM" id="MobiDB-lite"/>
    </source>
</evidence>
<accession>A0A165KFS8</accession>
<gene>
    <name evidence="3" type="ORF">DAEQUDRAFT_726483</name>
    <name evidence="2" type="ORF">DAEQUDRAFT_734233</name>
</gene>
<proteinExistence type="predicted"/>
<dbReference type="EMBL" id="KV429283">
    <property type="protein sequence ID" value="KZT63077.1"/>
    <property type="molecule type" value="Genomic_DNA"/>
</dbReference>
<keyword evidence="4" id="KW-1185">Reference proteome</keyword>
<dbReference type="EMBL" id="KV429057">
    <property type="protein sequence ID" value="KZT69517.1"/>
    <property type="molecule type" value="Genomic_DNA"/>
</dbReference>
<evidence type="ECO:0000313" key="3">
    <source>
        <dbReference type="EMBL" id="KZT69517.1"/>
    </source>
</evidence>
<reference evidence="2 4" key="1">
    <citation type="journal article" date="2016" name="Mol. Biol. Evol.">
        <title>Comparative Genomics of Early-Diverging Mushroom-Forming Fungi Provides Insights into the Origins of Lignocellulose Decay Capabilities.</title>
        <authorList>
            <person name="Nagy L.G."/>
            <person name="Riley R."/>
            <person name="Tritt A."/>
            <person name="Adam C."/>
            <person name="Daum C."/>
            <person name="Floudas D."/>
            <person name="Sun H."/>
            <person name="Yadav J.S."/>
            <person name="Pangilinan J."/>
            <person name="Larsson K.H."/>
            <person name="Matsuura K."/>
            <person name="Barry K."/>
            <person name="Labutti K."/>
            <person name="Kuo R."/>
            <person name="Ohm R.A."/>
            <person name="Bhattacharya S.S."/>
            <person name="Shirouzu T."/>
            <person name="Yoshinaga Y."/>
            <person name="Martin F.M."/>
            <person name="Grigoriev I.V."/>
            <person name="Hibbett D.S."/>
        </authorList>
    </citation>
    <scope>NUCLEOTIDE SEQUENCE [LARGE SCALE GENOMIC DNA]</scope>
    <source>
        <strain evidence="2 4">L-15889</strain>
    </source>
</reference>
<organism evidence="2 4">
    <name type="scientific">Daedalea quercina L-15889</name>
    <dbReference type="NCBI Taxonomy" id="1314783"/>
    <lineage>
        <taxon>Eukaryota</taxon>
        <taxon>Fungi</taxon>
        <taxon>Dikarya</taxon>
        <taxon>Basidiomycota</taxon>
        <taxon>Agaricomycotina</taxon>
        <taxon>Agaricomycetes</taxon>
        <taxon>Polyporales</taxon>
        <taxon>Fomitopsis</taxon>
    </lineage>
</organism>
<feature type="compositionally biased region" description="Polar residues" evidence="1">
    <location>
        <begin position="1"/>
        <end position="11"/>
    </location>
</feature>
<feature type="region of interest" description="Disordered" evidence="1">
    <location>
        <begin position="1"/>
        <end position="67"/>
    </location>
</feature>